<comment type="caution">
    <text evidence="1">The sequence shown here is derived from an EMBL/GenBank/DDBJ whole genome shotgun (WGS) entry which is preliminary data.</text>
</comment>
<gene>
    <name evidence="1" type="ORF">ALO_03661</name>
</gene>
<reference evidence="1 2" key="1">
    <citation type="journal article" date="2011" name="EMBO J.">
        <title>Structural diversity of bacterial flagellar motors.</title>
        <authorList>
            <person name="Chen S."/>
            <person name="Beeby M."/>
            <person name="Murphy G.E."/>
            <person name="Leadbetter J.R."/>
            <person name="Hendrixson D.R."/>
            <person name="Briegel A."/>
            <person name="Li Z."/>
            <person name="Shi J."/>
            <person name="Tocheva E.I."/>
            <person name="Muller A."/>
            <person name="Dobro M.J."/>
            <person name="Jensen G.J."/>
        </authorList>
    </citation>
    <scope>NUCLEOTIDE SEQUENCE [LARGE SCALE GENOMIC DNA]</scope>
    <source>
        <strain evidence="1 2">DSM 6540</strain>
    </source>
</reference>
<organism evidence="1 2">
    <name type="scientific">Acetonema longum DSM 6540</name>
    <dbReference type="NCBI Taxonomy" id="1009370"/>
    <lineage>
        <taxon>Bacteria</taxon>
        <taxon>Bacillati</taxon>
        <taxon>Bacillota</taxon>
        <taxon>Negativicutes</taxon>
        <taxon>Acetonemataceae</taxon>
        <taxon>Acetonema</taxon>
    </lineage>
</organism>
<dbReference type="Proteomes" id="UP000003240">
    <property type="component" value="Unassembled WGS sequence"/>
</dbReference>
<name>F7NFA5_9FIRM</name>
<sequence>MALACLTFYIRHFLTSPVHLDFFPGFMIDVQDDLICLFKVSIAFAKLSIHDTVGVFFFIFPPEKHPGDAFLFHFIKNVFPVRFGRVFRFSTGG</sequence>
<evidence type="ECO:0000313" key="1">
    <source>
        <dbReference type="EMBL" id="EGO65278.1"/>
    </source>
</evidence>
<accession>F7NFA5</accession>
<keyword evidence="2" id="KW-1185">Reference proteome</keyword>
<dbReference type="AlphaFoldDB" id="F7NFA5"/>
<proteinExistence type="predicted"/>
<dbReference type="EMBL" id="AFGF01000022">
    <property type="protein sequence ID" value="EGO65278.1"/>
    <property type="molecule type" value="Genomic_DNA"/>
</dbReference>
<protein>
    <submittedName>
        <fullName evidence="1">Uncharacterized protein</fullName>
    </submittedName>
</protein>
<evidence type="ECO:0000313" key="2">
    <source>
        <dbReference type="Proteomes" id="UP000003240"/>
    </source>
</evidence>